<dbReference type="GO" id="GO:0000139">
    <property type="term" value="C:Golgi membrane"/>
    <property type="evidence" value="ECO:0007669"/>
    <property type="project" value="UniProtKB-SubCell"/>
</dbReference>
<dbReference type="Gene3D" id="3.90.550.10">
    <property type="entry name" value="Spore Coat Polysaccharide Biosynthesis Protein SpsA, Chain A"/>
    <property type="match status" value="1"/>
</dbReference>
<comment type="similarity">
    <text evidence="2">Belongs to the glycosyltransferase 34 family.</text>
</comment>
<evidence type="ECO:0000256" key="3">
    <source>
        <dbReference type="ARBA" id="ARBA00022676"/>
    </source>
</evidence>
<keyword evidence="7" id="KW-1133">Transmembrane helix</keyword>
<keyword evidence="10" id="KW-0325">Glycoprotein</keyword>
<accession>A0A8T2QF34</accession>
<dbReference type="EMBL" id="CM035440">
    <property type="protein sequence ID" value="KAH7282767.1"/>
    <property type="molecule type" value="Genomic_DNA"/>
</dbReference>
<evidence type="ECO:0000313" key="13">
    <source>
        <dbReference type="Proteomes" id="UP000825935"/>
    </source>
</evidence>
<keyword evidence="13" id="KW-1185">Reference proteome</keyword>
<comment type="caution">
    <text evidence="12">The sequence shown here is derived from an EMBL/GenBank/DDBJ whole genome shotgun (WGS) entry which is preliminary data.</text>
</comment>
<keyword evidence="9" id="KW-0472">Membrane</keyword>
<sequence length="469" mass="54261">MELLSFLKPSSLIFRARMRQLQKVLRNFKLTVVCGFLTILVLRGTFGADKYGTPMKDFEEIKRHYMSLQSQFRARKEGSRALTDISAEKRPFHEDITTALQAQTTDHGDRTKMRPSLNSDPAGNLHPWQSHKPLGPSVSDWDNTRRLHRKVRNGDDTPKMILVTGSQPSACENPVGDHVLLMYAKNKMDYCRIHGIDMFYNMAHLDSEMSGFWAKLPILRKLMLAHPDVEWLWWMDSDAVITDMAFKLPMAKYSEYNMVLHGWDHMVYEKRNWIGLNTGSFLIRNSQWSMDLLDAWAPMGPKGPARNEAGKFLAEELTGGRPPFEADDQSALIYLLATEKDKWADKVYLESSYYLHGYWKLVVDKYEEMMEKNHNGLGDERWPFVTHFVGCKPCKKPDTEDDDAEKCFKQMERAFNFADNQVLQLYGFRHSSLSERAVFVIPEKTHVADKKERTGHVHFLPHPSENSTM</sequence>
<reference evidence="12" key="1">
    <citation type="submission" date="2021-08" db="EMBL/GenBank/DDBJ databases">
        <title>WGS assembly of Ceratopteris richardii.</title>
        <authorList>
            <person name="Marchant D.B."/>
            <person name="Chen G."/>
            <person name="Jenkins J."/>
            <person name="Shu S."/>
            <person name="Leebens-Mack J."/>
            <person name="Grimwood J."/>
            <person name="Schmutz J."/>
            <person name="Soltis P."/>
            <person name="Soltis D."/>
            <person name="Chen Z.-H."/>
        </authorList>
    </citation>
    <scope>NUCLEOTIDE SEQUENCE</scope>
    <source>
        <strain evidence="12">Whitten #5841</strain>
        <tissue evidence="12">Leaf</tissue>
    </source>
</reference>
<gene>
    <name evidence="12" type="ORF">KP509_35G047000</name>
</gene>
<keyword evidence="3" id="KW-0328">Glycosyltransferase</keyword>
<evidence type="ECO:0000256" key="1">
    <source>
        <dbReference type="ARBA" id="ARBA00004323"/>
    </source>
</evidence>
<dbReference type="Proteomes" id="UP000825935">
    <property type="component" value="Chromosome 35"/>
</dbReference>
<evidence type="ECO:0000256" key="11">
    <source>
        <dbReference type="SAM" id="MobiDB-lite"/>
    </source>
</evidence>
<protein>
    <recommendedName>
        <fullName evidence="14">Xyloglucan 6-xylosyltransferase</fullName>
    </recommendedName>
</protein>
<dbReference type="Pfam" id="PF05637">
    <property type="entry name" value="Glyco_transf_34"/>
    <property type="match status" value="1"/>
</dbReference>
<dbReference type="OMA" id="YMLLTEK"/>
<keyword evidence="4" id="KW-0808">Transferase</keyword>
<dbReference type="GO" id="GO:0005768">
    <property type="term" value="C:endosome"/>
    <property type="evidence" value="ECO:0007669"/>
    <property type="project" value="TreeGrafter"/>
</dbReference>
<comment type="subcellular location">
    <subcellularLocation>
        <location evidence="1">Golgi apparatus membrane</location>
        <topology evidence="1">Single-pass type II membrane protein</topology>
    </subcellularLocation>
</comment>
<evidence type="ECO:0000256" key="4">
    <source>
        <dbReference type="ARBA" id="ARBA00022679"/>
    </source>
</evidence>
<evidence type="ECO:0000256" key="9">
    <source>
        <dbReference type="ARBA" id="ARBA00023136"/>
    </source>
</evidence>
<evidence type="ECO:0000256" key="7">
    <source>
        <dbReference type="ARBA" id="ARBA00022989"/>
    </source>
</evidence>
<dbReference type="InterPro" id="IPR008630">
    <property type="entry name" value="Glyco_trans_34"/>
</dbReference>
<evidence type="ECO:0000256" key="10">
    <source>
        <dbReference type="ARBA" id="ARBA00023180"/>
    </source>
</evidence>
<dbReference type="GO" id="GO:0005802">
    <property type="term" value="C:trans-Golgi network"/>
    <property type="evidence" value="ECO:0007669"/>
    <property type="project" value="TreeGrafter"/>
</dbReference>
<name>A0A8T2QF34_CERRI</name>
<dbReference type="PANTHER" id="PTHR31311:SF44">
    <property type="entry name" value="GLYCOSYLTRANSFERASE 2-RELATED"/>
    <property type="match status" value="1"/>
</dbReference>
<evidence type="ECO:0000313" key="12">
    <source>
        <dbReference type="EMBL" id="KAH7282767.1"/>
    </source>
</evidence>
<dbReference type="InterPro" id="IPR029044">
    <property type="entry name" value="Nucleotide-diphossugar_trans"/>
</dbReference>
<dbReference type="FunFam" id="3.90.550.10:FF:000101">
    <property type="entry name" value="Probable glycosyltransferase 5"/>
    <property type="match status" value="1"/>
</dbReference>
<organism evidence="12 13">
    <name type="scientific">Ceratopteris richardii</name>
    <name type="common">Triangle waterfern</name>
    <dbReference type="NCBI Taxonomy" id="49495"/>
    <lineage>
        <taxon>Eukaryota</taxon>
        <taxon>Viridiplantae</taxon>
        <taxon>Streptophyta</taxon>
        <taxon>Embryophyta</taxon>
        <taxon>Tracheophyta</taxon>
        <taxon>Polypodiopsida</taxon>
        <taxon>Polypodiidae</taxon>
        <taxon>Polypodiales</taxon>
        <taxon>Pteridineae</taxon>
        <taxon>Pteridaceae</taxon>
        <taxon>Parkerioideae</taxon>
        <taxon>Ceratopteris</taxon>
    </lineage>
</organism>
<keyword evidence="8" id="KW-0333">Golgi apparatus</keyword>
<proteinExistence type="inferred from homology"/>
<evidence type="ECO:0008006" key="14">
    <source>
        <dbReference type="Google" id="ProtNLM"/>
    </source>
</evidence>
<evidence type="ECO:0000256" key="8">
    <source>
        <dbReference type="ARBA" id="ARBA00023034"/>
    </source>
</evidence>
<evidence type="ECO:0000256" key="6">
    <source>
        <dbReference type="ARBA" id="ARBA00022968"/>
    </source>
</evidence>
<evidence type="ECO:0000256" key="2">
    <source>
        <dbReference type="ARBA" id="ARBA00005664"/>
    </source>
</evidence>
<keyword evidence="5" id="KW-0812">Transmembrane</keyword>
<dbReference type="OrthoDB" id="205108at2759"/>
<dbReference type="PANTHER" id="PTHR31311">
    <property type="entry name" value="XYLOGLUCAN 6-XYLOSYLTRANSFERASE 5-RELATED-RELATED"/>
    <property type="match status" value="1"/>
</dbReference>
<evidence type="ECO:0000256" key="5">
    <source>
        <dbReference type="ARBA" id="ARBA00022692"/>
    </source>
</evidence>
<keyword evidence="6" id="KW-0735">Signal-anchor</keyword>
<dbReference type="GO" id="GO:0016758">
    <property type="term" value="F:hexosyltransferase activity"/>
    <property type="evidence" value="ECO:0007669"/>
    <property type="project" value="TreeGrafter"/>
</dbReference>
<dbReference type="GO" id="GO:0009969">
    <property type="term" value="P:xyloglucan biosynthetic process"/>
    <property type="evidence" value="ECO:0007669"/>
    <property type="project" value="TreeGrafter"/>
</dbReference>
<feature type="region of interest" description="Disordered" evidence="11">
    <location>
        <begin position="101"/>
        <end position="143"/>
    </location>
</feature>
<dbReference type="AlphaFoldDB" id="A0A8T2QF34"/>